<feature type="short sequence motif" description="Q motif" evidence="8">
    <location>
        <begin position="5"/>
        <end position="33"/>
    </location>
</feature>
<dbReference type="GO" id="GO:0005524">
    <property type="term" value="F:ATP binding"/>
    <property type="evidence" value="ECO:0007669"/>
    <property type="project" value="UniProtKB-KW"/>
</dbReference>
<dbReference type="SMART" id="SM00487">
    <property type="entry name" value="DEXDc"/>
    <property type="match status" value="1"/>
</dbReference>
<keyword evidence="3" id="KW-0547">Nucleotide-binding</keyword>
<evidence type="ECO:0000256" key="8">
    <source>
        <dbReference type="PROSITE-ProRule" id="PRU00552"/>
    </source>
</evidence>
<dbReference type="GeneID" id="4794851"/>
<dbReference type="PROSITE" id="PS51195">
    <property type="entry name" value="Q_MOTIF"/>
    <property type="match status" value="1"/>
</dbReference>
<dbReference type="GO" id="GO:0003724">
    <property type="term" value="F:RNA helicase activity"/>
    <property type="evidence" value="ECO:0007669"/>
    <property type="project" value="UniProtKB-EC"/>
</dbReference>
<dbReference type="RefSeq" id="WP_011832748.1">
    <property type="nucleotide sequence ID" value="NC_008942.1"/>
</dbReference>
<dbReference type="CDD" id="cd12252">
    <property type="entry name" value="RRM_DbpA"/>
    <property type="match status" value="1"/>
</dbReference>
<dbReference type="InterPro" id="IPR012677">
    <property type="entry name" value="Nucleotide-bd_a/b_plait_sf"/>
</dbReference>
<dbReference type="CDD" id="cd00268">
    <property type="entry name" value="DEADc"/>
    <property type="match status" value="1"/>
</dbReference>
<protein>
    <recommendedName>
        <fullName evidence="1">RNA helicase</fullName>
        <ecNumber evidence="1">3.6.4.13</ecNumber>
    </recommendedName>
</protein>
<dbReference type="SMART" id="SM00490">
    <property type="entry name" value="HELICc"/>
    <property type="match status" value="1"/>
</dbReference>
<dbReference type="InterPro" id="IPR027417">
    <property type="entry name" value="P-loop_NTPase"/>
</dbReference>
<accession>A2SQE1</accession>
<feature type="compositionally biased region" description="Basic and acidic residues" evidence="9">
    <location>
        <begin position="562"/>
        <end position="573"/>
    </location>
</feature>
<dbReference type="Pfam" id="PF00271">
    <property type="entry name" value="Helicase_C"/>
    <property type="match status" value="1"/>
</dbReference>
<dbReference type="eggNOG" id="arCOG00558">
    <property type="taxonomic scope" value="Archaea"/>
</dbReference>
<dbReference type="Pfam" id="PF03880">
    <property type="entry name" value="DbpA"/>
    <property type="match status" value="1"/>
</dbReference>
<evidence type="ECO:0000259" key="11">
    <source>
        <dbReference type="PROSITE" id="PS51194"/>
    </source>
</evidence>
<dbReference type="InterPro" id="IPR011545">
    <property type="entry name" value="DEAD/DEAH_box_helicase_dom"/>
</dbReference>
<evidence type="ECO:0000259" key="10">
    <source>
        <dbReference type="PROSITE" id="PS51192"/>
    </source>
</evidence>
<keyword evidence="4" id="KW-0378">Hydrolase</keyword>
<dbReference type="InterPro" id="IPR014014">
    <property type="entry name" value="RNA_helicase_DEAD_Q_motif"/>
</dbReference>
<dbReference type="PROSITE" id="PS51192">
    <property type="entry name" value="HELICASE_ATP_BIND_1"/>
    <property type="match status" value="1"/>
</dbReference>
<dbReference type="InterPro" id="IPR014001">
    <property type="entry name" value="Helicase_ATP-bd"/>
</dbReference>
<evidence type="ECO:0000256" key="6">
    <source>
        <dbReference type="ARBA" id="ARBA00022840"/>
    </source>
</evidence>
<dbReference type="InterPro" id="IPR005580">
    <property type="entry name" value="DbpA/CsdA_RNA-bd_dom"/>
</dbReference>
<dbReference type="SUPFAM" id="SSF52540">
    <property type="entry name" value="P-loop containing nucleoside triphosphate hydrolases"/>
    <property type="match status" value="1"/>
</dbReference>
<dbReference type="InterPro" id="IPR057325">
    <property type="entry name" value="DeaD_dimer"/>
</dbReference>
<evidence type="ECO:0000313" key="14">
    <source>
        <dbReference type="Proteomes" id="UP000000365"/>
    </source>
</evidence>
<dbReference type="AlphaFoldDB" id="A2SQE1"/>
<dbReference type="GO" id="GO:0140097">
    <property type="term" value="F:catalytic activity, acting on DNA"/>
    <property type="evidence" value="ECO:0007669"/>
    <property type="project" value="UniProtKB-ARBA"/>
</dbReference>
<dbReference type="InterPro" id="IPR050547">
    <property type="entry name" value="DEAD_box_RNA_helicases"/>
</dbReference>
<evidence type="ECO:0000256" key="4">
    <source>
        <dbReference type="ARBA" id="ARBA00022801"/>
    </source>
</evidence>
<dbReference type="InterPro" id="IPR044742">
    <property type="entry name" value="DEAD/DEAH_RhlB"/>
</dbReference>
<dbReference type="GO" id="GO:0005840">
    <property type="term" value="C:ribosome"/>
    <property type="evidence" value="ECO:0007669"/>
    <property type="project" value="TreeGrafter"/>
</dbReference>
<feature type="domain" description="Helicase ATP-binding" evidence="10">
    <location>
        <begin position="36"/>
        <end position="207"/>
    </location>
</feature>
<dbReference type="KEGG" id="mla:Mlab_0371"/>
<reference evidence="13 14" key="1">
    <citation type="journal article" date="2009" name="Stand. Genomic Sci.">
        <title>Complete genome sequence of Methanocorpusculum labreanum type strain Z.</title>
        <authorList>
            <person name="Anderson I.J."/>
            <person name="Sieprawska-Lupa M."/>
            <person name="Goltsman E."/>
            <person name="Lapidus A."/>
            <person name="Copeland A."/>
            <person name="Glavina Del Rio T."/>
            <person name="Tice H."/>
            <person name="Dalin E."/>
            <person name="Barry K."/>
            <person name="Pitluck S."/>
            <person name="Hauser L."/>
            <person name="Land M."/>
            <person name="Lucas S."/>
            <person name="Richardson P."/>
            <person name="Whitman W.B."/>
            <person name="Kyrpides N.C."/>
        </authorList>
    </citation>
    <scope>NUCLEOTIDE SEQUENCE [LARGE SCALE GENOMIC DNA]</scope>
    <source>
        <strain evidence="14">ATCC 43576 / DSM 4855 / Z</strain>
    </source>
</reference>
<keyword evidence="5 13" id="KW-0347">Helicase</keyword>
<feature type="region of interest" description="Disordered" evidence="9">
    <location>
        <begin position="547"/>
        <end position="656"/>
    </location>
</feature>
<keyword evidence="7" id="KW-0346">Stress response</keyword>
<evidence type="ECO:0000256" key="2">
    <source>
        <dbReference type="ARBA" id="ARBA00022490"/>
    </source>
</evidence>
<dbReference type="HOGENOM" id="CLU_003041_21_1_2"/>
<evidence type="ECO:0000313" key="13">
    <source>
        <dbReference type="EMBL" id="ABN06547.1"/>
    </source>
</evidence>
<dbReference type="FunFam" id="3.40.50.300:FF:000108">
    <property type="entry name" value="ATP-dependent RNA helicase RhlE"/>
    <property type="match status" value="1"/>
</dbReference>
<sequence>MEETKTFAEFAISEELLQAIGDMGFEEPTPIQAMAIPQILDGKDVTGQAQTGTGKTAAFGIPIIERLDPDNKNVQALVLSPTRELAIQTAEEFSRLMKYKKGLNVVPIYGGQPIERQLRALKGTVQVVIGTPGRVIDHIKRGTLHLDSVTMFILDEADQMLDMGFREDIEDIFRDTPKDRQTILFSATMPQPILDITRRFQRDPQFVKITRKELTVPQIEQTYIEVRERDKLEALCRTLDMNNPELALVFCNTKRTVDDLMSRMQARGYFVEALHGDMKQQQRDRVMARFRSGSIDVLIATDVAARGIDVDDVDIVFNYDVPQDVEYYVHRIGRTARAGRTGKSVTFVAPREIYKLRDIQRYAKIQIAKTPLPTLDDVAEMKQQIFLDKVRDIMAAGNLELYLPLVEQLLETETDVDSESTSEITSIQVAAALLKMHLDSGKNAAQSEEIKPLQPSPSSSETFTPGTVENSGAEPGMVRFRISLGKNQQIRPKDIVGAFAGECDIPGSSIGRIDLYNNYSYVDVPLEHANLVAEVMGSKTIRGQELEISIAAPRTPEEEERERDRDRSGDRRGGSSGYRSGDRNSGSGERRSYNNNRGSYGSRGGSNYRSGDRSSGSGERRSYGNSGSSDRRSFSRGSGDRSSSRRDSGHGFYGRD</sequence>
<feature type="domain" description="DEAD-box RNA helicase Q" evidence="12">
    <location>
        <begin position="5"/>
        <end position="33"/>
    </location>
</feature>
<dbReference type="GO" id="GO:0033592">
    <property type="term" value="F:RNA strand annealing activity"/>
    <property type="evidence" value="ECO:0007669"/>
    <property type="project" value="TreeGrafter"/>
</dbReference>
<feature type="compositionally biased region" description="Basic and acidic residues" evidence="9">
    <location>
        <begin position="629"/>
        <end position="656"/>
    </location>
</feature>
<dbReference type="EC" id="3.6.4.13" evidence="1"/>
<name>A2SQE1_METLZ</name>
<dbReference type="PANTHER" id="PTHR47963:SF8">
    <property type="entry name" value="ATP-DEPENDENT RNA HELICASE DEAD"/>
    <property type="match status" value="1"/>
</dbReference>
<dbReference type="GO" id="GO:0005829">
    <property type="term" value="C:cytosol"/>
    <property type="evidence" value="ECO:0007669"/>
    <property type="project" value="TreeGrafter"/>
</dbReference>
<evidence type="ECO:0000259" key="12">
    <source>
        <dbReference type="PROSITE" id="PS51195"/>
    </source>
</evidence>
<keyword evidence="14" id="KW-1185">Reference proteome</keyword>
<evidence type="ECO:0000256" key="9">
    <source>
        <dbReference type="SAM" id="MobiDB-lite"/>
    </source>
</evidence>
<evidence type="ECO:0000256" key="3">
    <source>
        <dbReference type="ARBA" id="ARBA00022741"/>
    </source>
</evidence>
<dbReference type="Pfam" id="PF25399">
    <property type="entry name" value="DeaD_dimer"/>
    <property type="match status" value="1"/>
</dbReference>
<dbReference type="STRING" id="410358.Mlab_0371"/>
<evidence type="ECO:0000256" key="5">
    <source>
        <dbReference type="ARBA" id="ARBA00022806"/>
    </source>
</evidence>
<dbReference type="GO" id="GO:0016787">
    <property type="term" value="F:hydrolase activity"/>
    <property type="evidence" value="ECO:0007669"/>
    <property type="project" value="UniProtKB-KW"/>
</dbReference>
<keyword evidence="2" id="KW-0963">Cytoplasm</keyword>
<evidence type="ECO:0000256" key="1">
    <source>
        <dbReference type="ARBA" id="ARBA00012552"/>
    </source>
</evidence>
<dbReference type="PROSITE" id="PS51194">
    <property type="entry name" value="HELICASE_CTER"/>
    <property type="match status" value="1"/>
</dbReference>
<keyword evidence="6" id="KW-0067">ATP-binding</keyword>
<dbReference type="OrthoDB" id="4631at2157"/>
<feature type="compositionally biased region" description="Low complexity" evidence="9">
    <location>
        <begin position="577"/>
        <end position="628"/>
    </location>
</feature>
<dbReference type="GO" id="GO:0009409">
    <property type="term" value="P:response to cold"/>
    <property type="evidence" value="ECO:0007669"/>
    <property type="project" value="TreeGrafter"/>
</dbReference>
<dbReference type="Proteomes" id="UP000000365">
    <property type="component" value="Chromosome"/>
</dbReference>
<dbReference type="PANTHER" id="PTHR47963">
    <property type="entry name" value="DEAD-BOX ATP-DEPENDENT RNA HELICASE 47, MITOCHONDRIAL"/>
    <property type="match status" value="1"/>
</dbReference>
<feature type="region of interest" description="Disordered" evidence="9">
    <location>
        <begin position="444"/>
        <end position="475"/>
    </location>
</feature>
<dbReference type="EMBL" id="CP000559">
    <property type="protein sequence ID" value="ABN06547.1"/>
    <property type="molecule type" value="Genomic_DNA"/>
</dbReference>
<feature type="domain" description="Helicase C-terminal" evidence="11">
    <location>
        <begin position="218"/>
        <end position="378"/>
    </location>
</feature>
<dbReference type="InterPro" id="IPR001650">
    <property type="entry name" value="Helicase_C-like"/>
</dbReference>
<evidence type="ECO:0000256" key="7">
    <source>
        <dbReference type="ARBA" id="ARBA00023016"/>
    </source>
</evidence>
<proteinExistence type="predicted"/>
<dbReference type="Gene3D" id="3.40.50.300">
    <property type="entry name" value="P-loop containing nucleotide triphosphate hydrolases"/>
    <property type="match status" value="2"/>
</dbReference>
<dbReference type="Pfam" id="PF00270">
    <property type="entry name" value="DEAD"/>
    <property type="match status" value="1"/>
</dbReference>
<dbReference type="Gene3D" id="3.30.70.330">
    <property type="match status" value="1"/>
</dbReference>
<gene>
    <name evidence="13" type="ordered locus">Mlab_0371</name>
</gene>
<organism evidence="13 14">
    <name type="scientific">Methanocorpusculum labreanum (strain ATCC 43576 / DSM 4855 / Z)</name>
    <dbReference type="NCBI Taxonomy" id="410358"/>
    <lineage>
        <taxon>Archaea</taxon>
        <taxon>Methanobacteriati</taxon>
        <taxon>Methanobacteriota</taxon>
        <taxon>Stenosarchaea group</taxon>
        <taxon>Methanomicrobia</taxon>
        <taxon>Methanomicrobiales</taxon>
        <taxon>Methanocorpusculaceae</taxon>
        <taxon>Methanocorpusculum</taxon>
    </lineage>
</organism>
<feature type="compositionally biased region" description="Polar residues" evidence="9">
    <location>
        <begin position="456"/>
        <end position="470"/>
    </location>
</feature>
<dbReference type="CDD" id="cd18787">
    <property type="entry name" value="SF2_C_DEAD"/>
    <property type="match status" value="1"/>
</dbReference>